<dbReference type="OMA" id="YRFAAFT"/>
<accession>A0A8C5BI88</accession>
<evidence type="ECO:0000256" key="10">
    <source>
        <dbReference type="ARBA" id="ARBA00023170"/>
    </source>
</evidence>
<keyword evidence="11" id="KW-0325">Glycoprotein</keyword>
<feature type="transmembrane region" description="Helical" evidence="13">
    <location>
        <begin position="57"/>
        <end position="80"/>
    </location>
</feature>
<reference evidence="15" key="2">
    <citation type="submission" date="2025-09" db="UniProtKB">
        <authorList>
            <consortium name="Ensembl"/>
        </authorList>
    </citation>
    <scope>IDENTIFICATION</scope>
</reference>
<evidence type="ECO:0000256" key="8">
    <source>
        <dbReference type="ARBA" id="ARBA00023136"/>
    </source>
</evidence>
<evidence type="ECO:0000256" key="7">
    <source>
        <dbReference type="ARBA" id="ARBA00023040"/>
    </source>
</evidence>
<keyword evidence="2" id="KW-1003">Cell membrane</keyword>
<evidence type="ECO:0000313" key="15">
    <source>
        <dbReference type="Ensembl" id="ENSGMOP00000046338.1"/>
    </source>
</evidence>
<dbReference type="GO" id="GO:0005549">
    <property type="term" value="F:odorant binding"/>
    <property type="evidence" value="ECO:0007669"/>
    <property type="project" value="TreeGrafter"/>
</dbReference>
<dbReference type="GeneTree" id="ENSGT01030000234640"/>
<evidence type="ECO:0000256" key="2">
    <source>
        <dbReference type="ARBA" id="ARBA00022475"/>
    </source>
</evidence>
<feature type="domain" description="G-protein coupled receptors family 1 profile" evidence="14">
    <location>
        <begin position="39"/>
        <end position="221"/>
    </location>
</feature>
<feature type="transmembrane region" description="Helical" evidence="13">
    <location>
        <begin position="100"/>
        <end position="121"/>
    </location>
</feature>
<evidence type="ECO:0000256" key="9">
    <source>
        <dbReference type="ARBA" id="ARBA00023157"/>
    </source>
</evidence>
<evidence type="ECO:0000256" key="5">
    <source>
        <dbReference type="ARBA" id="ARBA00022725"/>
    </source>
</evidence>
<evidence type="ECO:0000256" key="4">
    <source>
        <dbReference type="ARBA" id="ARBA00022692"/>
    </source>
</evidence>
<keyword evidence="7" id="KW-0297">G-protein coupled receptor</keyword>
<proteinExistence type="predicted"/>
<dbReference type="PROSITE" id="PS00237">
    <property type="entry name" value="G_PROTEIN_RECEP_F1_1"/>
    <property type="match status" value="1"/>
</dbReference>
<dbReference type="InterPro" id="IPR000725">
    <property type="entry name" value="Olfact_rcpt"/>
</dbReference>
<dbReference type="InterPro" id="IPR052921">
    <property type="entry name" value="GPCR1_Superfamily_Member"/>
</dbReference>
<dbReference type="SUPFAM" id="SSF81321">
    <property type="entry name" value="Family A G protein-coupled receptor-like"/>
    <property type="match status" value="1"/>
</dbReference>
<dbReference type="Pfam" id="PF13853">
    <property type="entry name" value="7tm_4"/>
    <property type="match status" value="1"/>
</dbReference>
<keyword evidence="8 13" id="KW-0472">Membrane</keyword>
<dbReference type="Proteomes" id="UP000694546">
    <property type="component" value="Chromosome 16"/>
</dbReference>
<dbReference type="AlphaFoldDB" id="A0A8C5BI88"/>
<keyword evidence="3" id="KW-0716">Sensory transduction</keyword>
<keyword evidence="16" id="KW-1185">Reference proteome</keyword>
<evidence type="ECO:0000256" key="13">
    <source>
        <dbReference type="SAM" id="Phobius"/>
    </source>
</evidence>
<evidence type="ECO:0000256" key="3">
    <source>
        <dbReference type="ARBA" id="ARBA00022606"/>
    </source>
</evidence>
<evidence type="ECO:0000256" key="1">
    <source>
        <dbReference type="ARBA" id="ARBA00004651"/>
    </source>
</evidence>
<keyword evidence="12" id="KW-0807">Transducer</keyword>
<dbReference type="Gene3D" id="1.20.1070.10">
    <property type="entry name" value="Rhodopsin 7-helix transmembrane proteins"/>
    <property type="match status" value="1"/>
</dbReference>
<evidence type="ECO:0000256" key="11">
    <source>
        <dbReference type="ARBA" id="ARBA00023180"/>
    </source>
</evidence>
<dbReference type="Ensembl" id="ENSGMOT00000016030.2">
    <property type="protein sequence ID" value="ENSGMOP00000046338.1"/>
    <property type="gene ID" value="ENSGMOG00000014622.2"/>
</dbReference>
<keyword evidence="9" id="KW-1015">Disulfide bond</keyword>
<dbReference type="GO" id="GO:0004930">
    <property type="term" value="F:G protein-coupled receptor activity"/>
    <property type="evidence" value="ECO:0007669"/>
    <property type="project" value="UniProtKB-KW"/>
</dbReference>
<feature type="transmembrane region" description="Helical" evidence="13">
    <location>
        <begin position="23"/>
        <end position="45"/>
    </location>
</feature>
<evidence type="ECO:0000256" key="12">
    <source>
        <dbReference type="ARBA" id="ARBA00023224"/>
    </source>
</evidence>
<dbReference type="InterPro" id="IPR017452">
    <property type="entry name" value="GPCR_Rhodpsn_7TM"/>
</dbReference>
<keyword evidence="4 13" id="KW-0812">Transmembrane</keyword>
<dbReference type="GO" id="GO:0004984">
    <property type="term" value="F:olfactory receptor activity"/>
    <property type="evidence" value="ECO:0007669"/>
    <property type="project" value="InterPro"/>
</dbReference>
<reference evidence="15" key="1">
    <citation type="submission" date="2025-08" db="UniProtKB">
        <authorList>
            <consortium name="Ensembl"/>
        </authorList>
    </citation>
    <scope>IDENTIFICATION</scope>
</reference>
<dbReference type="PANTHER" id="PTHR26451:SF847">
    <property type="entry name" value="ODORANT RECEPTOR-RELATED"/>
    <property type="match status" value="1"/>
</dbReference>
<protein>
    <recommendedName>
        <fullName evidence="14">G-protein coupled receptors family 1 profile domain-containing protein</fullName>
    </recommendedName>
</protein>
<sequence>MENGTIEVYFNLTMFVNIGPYRYLAFVFCFLLYAFIVSANLVIILTISQERSLHEPMYIFVSCLSINSLYGSAGLFPRLLQDLLSDTHLISRPACFTQVYIIYSYASYECTILSIMAYDRYIAVCHPLHYNSTISCKTISKLALLAWLCPAFSLATIVLLSVRLPLCGNEKNKVFCAPWFVVRLSCIDTTLNNVVGIKSSSEFKGKVLQKCLPHIVTYVIYCITAFSDIALSRFNPNELNPIVATILSLEFAVIPPILNSLVYGLKLPEIRRHIFRIRPTRFLLRSK</sequence>
<evidence type="ECO:0000259" key="14">
    <source>
        <dbReference type="PROSITE" id="PS50262"/>
    </source>
</evidence>
<comment type="subcellular location">
    <subcellularLocation>
        <location evidence="1">Cell membrane</location>
        <topology evidence="1">Multi-pass membrane protein</topology>
    </subcellularLocation>
</comment>
<keyword evidence="10" id="KW-0675">Receptor</keyword>
<dbReference type="GO" id="GO:0005886">
    <property type="term" value="C:plasma membrane"/>
    <property type="evidence" value="ECO:0007669"/>
    <property type="project" value="UniProtKB-SubCell"/>
</dbReference>
<dbReference type="PROSITE" id="PS50262">
    <property type="entry name" value="G_PROTEIN_RECEP_F1_2"/>
    <property type="match status" value="1"/>
</dbReference>
<evidence type="ECO:0000256" key="6">
    <source>
        <dbReference type="ARBA" id="ARBA00022989"/>
    </source>
</evidence>
<organism evidence="15 16">
    <name type="scientific">Gadus morhua</name>
    <name type="common">Atlantic cod</name>
    <dbReference type="NCBI Taxonomy" id="8049"/>
    <lineage>
        <taxon>Eukaryota</taxon>
        <taxon>Metazoa</taxon>
        <taxon>Chordata</taxon>
        <taxon>Craniata</taxon>
        <taxon>Vertebrata</taxon>
        <taxon>Euteleostomi</taxon>
        <taxon>Actinopterygii</taxon>
        <taxon>Neopterygii</taxon>
        <taxon>Teleostei</taxon>
        <taxon>Neoteleostei</taxon>
        <taxon>Acanthomorphata</taxon>
        <taxon>Zeiogadaria</taxon>
        <taxon>Gadariae</taxon>
        <taxon>Gadiformes</taxon>
        <taxon>Gadoidei</taxon>
        <taxon>Gadidae</taxon>
        <taxon>Gadus</taxon>
    </lineage>
</organism>
<dbReference type="InterPro" id="IPR000276">
    <property type="entry name" value="GPCR_Rhodpsn"/>
</dbReference>
<evidence type="ECO:0000313" key="16">
    <source>
        <dbReference type="Proteomes" id="UP000694546"/>
    </source>
</evidence>
<dbReference type="FunFam" id="1.20.1070.10:FF:000024">
    <property type="entry name" value="Olfactory receptor"/>
    <property type="match status" value="1"/>
</dbReference>
<feature type="transmembrane region" description="Helical" evidence="13">
    <location>
        <begin position="242"/>
        <end position="265"/>
    </location>
</feature>
<feature type="transmembrane region" description="Helical" evidence="13">
    <location>
        <begin position="142"/>
        <end position="162"/>
    </location>
</feature>
<dbReference type="PANTHER" id="PTHR26451">
    <property type="entry name" value="G_PROTEIN_RECEP_F1_2 DOMAIN-CONTAINING PROTEIN"/>
    <property type="match status" value="1"/>
</dbReference>
<name>A0A8C5BI88_GADMO</name>
<keyword evidence="6 13" id="KW-1133">Transmembrane helix</keyword>
<keyword evidence="5" id="KW-0552">Olfaction</keyword>